<dbReference type="AlphaFoldDB" id="A0AAN7ZML8"/>
<dbReference type="Gene3D" id="3.30.160.60">
    <property type="entry name" value="Classic Zinc Finger"/>
    <property type="match status" value="2"/>
</dbReference>
<name>A0AAN7ZML8_9COLE</name>
<evidence type="ECO:0000256" key="3">
    <source>
        <dbReference type="ARBA" id="ARBA00022771"/>
    </source>
</evidence>
<dbReference type="PROSITE" id="PS50157">
    <property type="entry name" value="ZINC_FINGER_C2H2_2"/>
    <property type="match status" value="2"/>
</dbReference>
<keyword evidence="1" id="KW-0479">Metal-binding</keyword>
<protein>
    <recommendedName>
        <fullName evidence="6">C2H2-type domain-containing protein</fullName>
    </recommendedName>
</protein>
<proteinExistence type="predicted"/>
<dbReference type="Pfam" id="PF13909">
    <property type="entry name" value="zf-H2C2_5"/>
    <property type="match status" value="1"/>
</dbReference>
<dbReference type="InterPro" id="IPR050688">
    <property type="entry name" value="Zinc_finger/UBP_domain"/>
</dbReference>
<keyword evidence="4" id="KW-0862">Zinc</keyword>
<dbReference type="GO" id="GO:0045944">
    <property type="term" value="P:positive regulation of transcription by RNA polymerase II"/>
    <property type="evidence" value="ECO:0007669"/>
    <property type="project" value="TreeGrafter"/>
</dbReference>
<evidence type="ECO:0000259" key="6">
    <source>
        <dbReference type="PROSITE" id="PS50157"/>
    </source>
</evidence>
<dbReference type="GO" id="GO:0008270">
    <property type="term" value="F:zinc ion binding"/>
    <property type="evidence" value="ECO:0007669"/>
    <property type="project" value="UniProtKB-KW"/>
</dbReference>
<accession>A0AAN7ZML8</accession>
<keyword evidence="2" id="KW-0677">Repeat</keyword>
<sequence>MTHVKRSHGSVELKCYHDTYVTNYNLLNHMKIHRTYLKDFTCEQCSYVTKRKDCLKQHKQIHRDSKEFTCNQCNFTTKSNVYLHKHMKIHCPNLEELKCQHCSFTSKWKSNLYRHVKVQHKKQLALYYKIESVTTYWDT</sequence>
<dbReference type="GO" id="GO:0005634">
    <property type="term" value="C:nucleus"/>
    <property type="evidence" value="ECO:0007669"/>
    <property type="project" value="TreeGrafter"/>
</dbReference>
<reference evidence="7 8" key="1">
    <citation type="journal article" date="2024" name="Insects">
        <title>An Improved Chromosome-Level Genome Assembly of the Firefly Pyrocoelia pectoralis.</title>
        <authorList>
            <person name="Fu X."/>
            <person name="Meyer-Rochow V.B."/>
            <person name="Ballantyne L."/>
            <person name="Zhu X."/>
        </authorList>
    </citation>
    <scope>NUCLEOTIDE SEQUENCE [LARGE SCALE GENOMIC DNA]</scope>
    <source>
        <strain evidence="7">XCY_ONT2</strain>
    </source>
</reference>
<dbReference type="SMART" id="SM00355">
    <property type="entry name" value="ZnF_C2H2"/>
    <property type="match status" value="4"/>
</dbReference>
<feature type="domain" description="C2H2-type" evidence="6">
    <location>
        <begin position="68"/>
        <end position="90"/>
    </location>
</feature>
<dbReference type="Proteomes" id="UP001329430">
    <property type="component" value="Chromosome 5"/>
</dbReference>
<dbReference type="PANTHER" id="PTHR24403:SF67">
    <property type="entry name" value="FI01116P-RELATED"/>
    <property type="match status" value="1"/>
</dbReference>
<gene>
    <name evidence="7" type="ORF">RI129_007456</name>
</gene>
<evidence type="ECO:0000256" key="4">
    <source>
        <dbReference type="ARBA" id="ARBA00022833"/>
    </source>
</evidence>
<feature type="domain" description="C2H2-type" evidence="6">
    <location>
        <begin position="40"/>
        <end position="67"/>
    </location>
</feature>
<keyword evidence="3 5" id="KW-0863">Zinc-finger</keyword>
<evidence type="ECO:0000313" key="7">
    <source>
        <dbReference type="EMBL" id="KAK5643611.1"/>
    </source>
</evidence>
<comment type="caution">
    <text evidence="7">The sequence shown here is derived from an EMBL/GenBank/DDBJ whole genome shotgun (WGS) entry which is preliminary data.</text>
</comment>
<keyword evidence="8" id="KW-1185">Reference proteome</keyword>
<dbReference type="Pfam" id="PF00096">
    <property type="entry name" value="zf-C2H2"/>
    <property type="match status" value="1"/>
</dbReference>
<evidence type="ECO:0000256" key="1">
    <source>
        <dbReference type="ARBA" id="ARBA00022723"/>
    </source>
</evidence>
<organism evidence="7 8">
    <name type="scientific">Pyrocoelia pectoralis</name>
    <dbReference type="NCBI Taxonomy" id="417401"/>
    <lineage>
        <taxon>Eukaryota</taxon>
        <taxon>Metazoa</taxon>
        <taxon>Ecdysozoa</taxon>
        <taxon>Arthropoda</taxon>
        <taxon>Hexapoda</taxon>
        <taxon>Insecta</taxon>
        <taxon>Pterygota</taxon>
        <taxon>Neoptera</taxon>
        <taxon>Endopterygota</taxon>
        <taxon>Coleoptera</taxon>
        <taxon>Polyphaga</taxon>
        <taxon>Elateriformia</taxon>
        <taxon>Elateroidea</taxon>
        <taxon>Lampyridae</taxon>
        <taxon>Lampyrinae</taxon>
        <taxon>Pyrocoelia</taxon>
    </lineage>
</organism>
<evidence type="ECO:0000313" key="8">
    <source>
        <dbReference type="Proteomes" id="UP001329430"/>
    </source>
</evidence>
<dbReference type="InterPro" id="IPR013087">
    <property type="entry name" value="Znf_C2H2_type"/>
</dbReference>
<dbReference type="PANTHER" id="PTHR24403">
    <property type="entry name" value="ZINC FINGER PROTEIN"/>
    <property type="match status" value="1"/>
</dbReference>
<evidence type="ECO:0000256" key="5">
    <source>
        <dbReference type="PROSITE-ProRule" id="PRU00042"/>
    </source>
</evidence>
<dbReference type="SUPFAM" id="SSF57667">
    <property type="entry name" value="beta-beta-alpha zinc fingers"/>
    <property type="match status" value="2"/>
</dbReference>
<evidence type="ECO:0000256" key="2">
    <source>
        <dbReference type="ARBA" id="ARBA00022737"/>
    </source>
</evidence>
<dbReference type="EMBL" id="JAVRBK010000005">
    <property type="protein sequence ID" value="KAK5643611.1"/>
    <property type="molecule type" value="Genomic_DNA"/>
</dbReference>
<dbReference type="InterPro" id="IPR036236">
    <property type="entry name" value="Znf_C2H2_sf"/>
</dbReference>